<sequence length="274" mass="31691">MKNVSKVLLGGLAGISAAYLYAIAPSRRKSRRMELLKQYDYAHRGLHDNAWGIPENSMAAFEKAVSKNYGIELDIHLTKDRRLVVFHDNNLWRMCHIKRDICEMTWEELKDVRLIGTRETIPLFEDVLQLVSGRVPLIIELKVDKGNYNELCAAADQMLSRYKGPYCIESFHPLAIVWYRKNRKNVIRGQLSCNFSRTPSSWQAGPLILSHLVTNAAARPDFIAYNFQDIKNLGFFLNHKLFKAMTVLWTVSNEQDRKILKKLGHTIIFEHFEP</sequence>
<evidence type="ECO:0000313" key="2">
    <source>
        <dbReference type="EMBL" id="HIS48848.1"/>
    </source>
</evidence>
<dbReference type="PANTHER" id="PTHR46211:SF1">
    <property type="entry name" value="GLYCEROPHOSPHODIESTER PHOSPHODIESTERASE, CYTOPLASMIC"/>
    <property type="match status" value="1"/>
</dbReference>
<proteinExistence type="predicted"/>
<name>A0A9D1F732_9FIRM</name>
<protein>
    <submittedName>
        <fullName evidence="2">Glycerophosphodiester phosphodiesterase</fullName>
    </submittedName>
</protein>
<dbReference type="Gene3D" id="3.20.20.190">
    <property type="entry name" value="Phosphatidylinositol (PI) phosphodiesterase"/>
    <property type="match status" value="1"/>
</dbReference>
<dbReference type="AlphaFoldDB" id="A0A9D1F732"/>
<dbReference type="GO" id="GO:0006629">
    <property type="term" value="P:lipid metabolic process"/>
    <property type="evidence" value="ECO:0007669"/>
    <property type="project" value="InterPro"/>
</dbReference>
<dbReference type="Proteomes" id="UP000823927">
    <property type="component" value="Unassembled WGS sequence"/>
</dbReference>
<dbReference type="SUPFAM" id="SSF51695">
    <property type="entry name" value="PLC-like phosphodiesterases"/>
    <property type="match status" value="1"/>
</dbReference>
<dbReference type="PROSITE" id="PS51704">
    <property type="entry name" value="GP_PDE"/>
    <property type="match status" value="1"/>
</dbReference>
<feature type="domain" description="GP-PDE" evidence="1">
    <location>
        <begin position="38"/>
        <end position="274"/>
    </location>
</feature>
<reference evidence="2" key="1">
    <citation type="submission" date="2020-10" db="EMBL/GenBank/DDBJ databases">
        <authorList>
            <person name="Gilroy R."/>
        </authorList>
    </citation>
    <scope>NUCLEOTIDE SEQUENCE</scope>
    <source>
        <strain evidence="2">CHK178-757</strain>
    </source>
</reference>
<reference evidence="2" key="2">
    <citation type="journal article" date="2021" name="PeerJ">
        <title>Extensive microbial diversity within the chicken gut microbiome revealed by metagenomics and culture.</title>
        <authorList>
            <person name="Gilroy R."/>
            <person name="Ravi A."/>
            <person name="Getino M."/>
            <person name="Pursley I."/>
            <person name="Horton D.L."/>
            <person name="Alikhan N.F."/>
            <person name="Baker D."/>
            <person name="Gharbi K."/>
            <person name="Hall N."/>
            <person name="Watson M."/>
            <person name="Adriaenssens E.M."/>
            <person name="Foster-Nyarko E."/>
            <person name="Jarju S."/>
            <person name="Secka A."/>
            <person name="Antonio M."/>
            <person name="Oren A."/>
            <person name="Chaudhuri R.R."/>
            <person name="La Ragione R."/>
            <person name="Hildebrand F."/>
            <person name="Pallen M.J."/>
        </authorList>
    </citation>
    <scope>NUCLEOTIDE SEQUENCE</scope>
    <source>
        <strain evidence="2">CHK178-757</strain>
    </source>
</reference>
<dbReference type="InterPro" id="IPR030395">
    <property type="entry name" value="GP_PDE_dom"/>
</dbReference>
<evidence type="ECO:0000259" key="1">
    <source>
        <dbReference type="PROSITE" id="PS51704"/>
    </source>
</evidence>
<dbReference type="GO" id="GO:0008081">
    <property type="term" value="F:phosphoric diester hydrolase activity"/>
    <property type="evidence" value="ECO:0007669"/>
    <property type="project" value="InterPro"/>
</dbReference>
<dbReference type="PANTHER" id="PTHR46211">
    <property type="entry name" value="GLYCEROPHOSPHORYL DIESTER PHOSPHODIESTERASE"/>
    <property type="match status" value="1"/>
</dbReference>
<dbReference type="InterPro" id="IPR017946">
    <property type="entry name" value="PLC-like_Pdiesterase_TIM-brl"/>
</dbReference>
<comment type="caution">
    <text evidence="2">The sequence shown here is derived from an EMBL/GenBank/DDBJ whole genome shotgun (WGS) entry which is preliminary data.</text>
</comment>
<gene>
    <name evidence="2" type="ORF">IAB46_15105</name>
</gene>
<dbReference type="Pfam" id="PF03009">
    <property type="entry name" value="GDPD"/>
    <property type="match status" value="1"/>
</dbReference>
<accession>A0A9D1F732</accession>
<dbReference type="EMBL" id="DVIT01000065">
    <property type="protein sequence ID" value="HIS48848.1"/>
    <property type="molecule type" value="Genomic_DNA"/>
</dbReference>
<organism evidence="2 3">
    <name type="scientific">Candidatus Scybalocola faecigallinarum</name>
    <dbReference type="NCBI Taxonomy" id="2840941"/>
    <lineage>
        <taxon>Bacteria</taxon>
        <taxon>Bacillati</taxon>
        <taxon>Bacillota</taxon>
        <taxon>Clostridia</taxon>
        <taxon>Lachnospirales</taxon>
        <taxon>Lachnospiraceae</taxon>
        <taxon>Lachnospiraceae incertae sedis</taxon>
        <taxon>Candidatus Scybalocola (ex Gilroy et al. 2021)</taxon>
    </lineage>
</organism>
<evidence type="ECO:0000313" key="3">
    <source>
        <dbReference type="Proteomes" id="UP000823927"/>
    </source>
</evidence>